<dbReference type="EMBL" id="ASPP01006624">
    <property type="protein sequence ID" value="ETO28517.1"/>
    <property type="molecule type" value="Genomic_DNA"/>
</dbReference>
<comment type="caution">
    <text evidence="2">The sequence shown here is derived from an EMBL/GenBank/DDBJ whole genome shotgun (WGS) entry which is preliminary data.</text>
</comment>
<dbReference type="GO" id="GO:0007018">
    <property type="term" value="P:microtubule-based movement"/>
    <property type="evidence" value="ECO:0007669"/>
    <property type="project" value="InterPro"/>
</dbReference>
<dbReference type="AlphaFoldDB" id="X6NT83"/>
<accession>X6NT83</accession>
<dbReference type="InterPro" id="IPR035706">
    <property type="entry name" value="AAA_9"/>
</dbReference>
<dbReference type="GO" id="GO:0051959">
    <property type="term" value="F:dynein light intermediate chain binding"/>
    <property type="evidence" value="ECO:0007669"/>
    <property type="project" value="InterPro"/>
</dbReference>
<sequence length="151" mass="17366">MLDPVLEKNTFRQGKTLYIHIGDEDAEFHTSFRIYFITKLSNPHFSPELSAKTTVVDFAVTQKGLEDQLLSRVINEEQRSLEDQRVKLIEEVNANTIALSKLDKQLLQKLSETEGDLLEDVELIQVLAETKRKSSEVKSKIQISKTNRNYD</sequence>
<reference evidence="2 3" key="1">
    <citation type="journal article" date="2013" name="Curr. Biol.">
        <title>The Genome of the Foraminiferan Reticulomyxa filosa.</title>
        <authorList>
            <person name="Glockner G."/>
            <person name="Hulsmann N."/>
            <person name="Schleicher M."/>
            <person name="Noegel A.A."/>
            <person name="Eichinger L."/>
            <person name="Gallinger C."/>
            <person name="Pawlowski J."/>
            <person name="Sierra R."/>
            <person name="Euteneuer U."/>
            <person name="Pillet L."/>
            <person name="Moustafa A."/>
            <person name="Platzer M."/>
            <person name="Groth M."/>
            <person name="Szafranski K."/>
            <person name="Schliwa M."/>
        </authorList>
    </citation>
    <scope>NUCLEOTIDE SEQUENCE [LARGE SCALE GENOMIC DNA]</scope>
</reference>
<gene>
    <name evidence="2" type="ORF">RFI_08611</name>
</gene>
<keyword evidence="2" id="KW-0966">Cell projection</keyword>
<dbReference type="GO" id="GO:0045505">
    <property type="term" value="F:dynein intermediate chain binding"/>
    <property type="evidence" value="ECO:0007669"/>
    <property type="project" value="InterPro"/>
</dbReference>
<dbReference type="Pfam" id="PF12781">
    <property type="entry name" value="AAA_9"/>
    <property type="match status" value="1"/>
</dbReference>
<name>X6NT83_RETFI</name>
<organism evidence="2 3">
    <name type="scientific">Reticulomyxa filosa</name>
    <dbReference type="NCBI Taxonomy" id="46433"/>
    <lineage>
        <taxon>Eukaryota</taxon>
        <taxon>Sar</taxon>
        <taxon>Rhizaria</taxon>
        <taxon>Retaria</taxon>
        <taxon>Foraminifera</taxon>
        <taxon>Monothalamids</taxon>
        <taxon>Reticulomyxidae</taxon>
        <taxon>Reticulomyxa</taxon>
    </lineage>
</organism>
<dbReference type="Gene3D" id="6.10.140.1060">
    <property type="match status" value="1"/>
</dbReference>
<keyword evidence="3" id="KW-1185">Reference proteome</keyword>
<dbReference type="OrthoDB" id="10251809at2759"/>
<dbReference type="Proteomes" id="UP000023152">
    <property type="component" value="Unassembled WGS sequence"/>
</dbReference>
<keyword evidence="2" id="KW-0969">Cilium</keyword>
<proteinExistence type="predicted"/>
<evidence type="ECO:0000313" key="3">
    <source>
        <dbReference type="Proteomes" id="UP000023152"/>
    </source>
</evidence>
<dbReference type="PANTHER" id="PTHR22878">
    <property type="entry name" value="DYNEIN HEAVY CHAIN 6, AXONEMAL-LIKE-RELATED"/>
    <property type="match status" value="1"/>
</dbReference>
<protein>
    <submittedName>
        <fullName evidence="2">Dynein gamma chain, flagellar outer arm</fullName>
    </submittedName>
</protein>
<dbReference type="InterPro" id="IPR026983">
    <property type="entry name" value="DHC"/>
</dbReference>
<evidence type="ECO:0000313" key="2">
    <source>
        <dbReference type="EMBL" id="ETO28517.1"/>
    </source>
</evidence>
<feature type="domain" description="Dynein heavy chain ATP-binding dynein motor region" evidence="1">
    <location>
        <begin position="1"/>
        <end position="137"/>
    </location>
</feature>
<dbReference type="InterPro" id="IPR027417">
    <property type="entry name" value="P-loop_NTPase"/>
</dbReference>
<keyword evidence="2" id="KW-0282">Flagellum</keyword>
<dbReference type="Gene3D" id="3.40.50.300">
    <property type="entry name" value="P-loop containing nucleotide triphosphate hydrolases"/>
    <property type="match status" value="1"/>
</dbReference>
<dbReference type="GO" id="GO:0030286">
    <property type="term" value="C:dynein complex"/>
    <property type="evidence" value="ECO:0007669"/>
    <property type="project" value="InterPro"/>
</dbReference>
<evidence type="ECO:0000259" key="1">
    <source>
        <dbReference type="Pfam" id="PF12781"/>
    </source>
</evidence>